<evidence type="ECO:0000313" key="2">
    <source>
        <dbReference type="Proteomes" id="UP000091820"/>
    </source>
</evidence>
<dbReference type="Proteomes" id="UP000091820">
    <property type="component" value="Unassembled WGS sequence"/>
</dbReference>
<proteinExistence type="predicted"/>
<dbReference type="AlphaFoldDB" id="A0A1A9WPD9"/>
<accession>A0A1A9WPD9</accession>
<dbReference type="VEuPathDB" id="VectorBase:GBRI026999"/>
<dbReference type="EnsemblMetazoa" id="GBRI026999-RA">
    <property type="protein sequence ID" value="GBRI026999-PA"/>
    <property type="gene ID" value="GBRI026999"/>
</dbReference>
<reference evidence="1" key="2">
    <citation type="submission" date="2020-05" db="UniProtKB">
        <authorList>
            <consortium name="EnsemblMetazoa"/>
        </authorList>
    </citation>
    <scope>IDENTIFICATION</scope>
    <source>
        <strain evidence="1">IAEA</strain>
    </source>
</reference>
<evidence type="ECO:0000313" key="1">
    <source>
        <dbReference type="EnsemblMetazoa" id="GBRI026999-PA"/>
    </source>
</evidence>
<organism evidence="1 2">
    <name type="scientific">Glossina brevipalpis</name>
    <dbReference type="NCBI Taxonomy" id="37001"/>
    <lineage>
        <taxon>Eukaryota</taxon>
        <taxon>Metazoa</taxon>
        <taxon>Ecdysozoa</taxon>
        <taxon>Arthropoda</taxon>
        <taxon>Hexapoda</taxon>
        <taxon>Insecta</taxon>
        <taxon>Pterygota</taxon>
        <taxon>Neoptera</taxon>
        <taxon>Endopterygota</taxon>
        <taxon>Diptera</taxon>
        <taxon>Brachycera</taxon>
        <taxon>Muscomorpha</taxon>
        <taxon>Hippoboscoidea</taxon>
        <taxon>Glossinidae</taxon>
        <taxon>Glossina</taxon>
    </lineage>
</organism>
<protein>
    <submittedName>
        <fullName evidence="1">Uncharacterized protein</fullName>
    </submittedName>
</protein>
<sequence>METIVVPKKVERHVLKAVDVLCEEPTETATKSEIYEQVRYQMRNLVPVAHFEQVFDKCLEELCERGLIRRIDYAFGRFIRDDEISSLNSSLNAPQYSIFVDEVSVGDSSFKSKNSTFVTSIASQISTSIAEDEVSVRNSSVDSQSSVSVASIAPQISTSFAEDEVSVRDSSFDSQSLISVASIAPHTQNFVNVTNSEAGSVNQLIESNKLAALFDEISASSENSNDCICIDNSDKQVPLPMAIKVENQMEPTKEHEI</sequence>
<name>A0A1A9WPD9_9MUSC</name>
<reference evidence="2" key="1">
    <citation type="submission" date="2014-03" db="EMBL/GenBank/DDBJ databases">
        <authorList>
            <person name="Aksoy S."/>
            <person name="Warren W."/>
            <person name="Wilson R.K."/>
        </authorList>
    </citation>
    <scope>NUCLEOTIDE SEQUENCE [LARGE SCALE GENOMIC DNA]</scope>
    <source>
        <strain evidence="2">IAEA</strain>
    </source>
</reference>
<keyword evidence="2" id="KW-1185">Reference proteome</keyword>